<dbReference type="InterPro" id="IPR006439">
    <property type="entry name" value="HAD-SF_hydro_IA"/>
</dbReference>
<comment type="catalytic activity">
    <reaction evidence="1">
        <text>2-phosphoglycolate + H2O = glycolate + phosphate</text>
        <dbReference type="Rhea" id="RHEA:14369"/>
        <dbReference type="ChEBI" id="CHEBI:15377"/>
        <dbReference type="ChEBI" id="CHEBI:29805"/>
        <dbReference type="ChEBI" id="CHEBI:43474"/>
        <dbReference type="ChEBI" id="CHEBI:58033"/>
        <dbReference type="EC" id="3.1.3.18"/>
    </reaction>
</comment>
<dbReference type="InterPro" id="IPR036412">
    <property type="entry name" value="HAD-like_sf"/>
</dbReference>
<dbReference type="SFLD" id="SFLDS00003">
    <property type="entry name" value="Haloacid_Dehalogenase"/>
    <property type="match status" value="1"/>
</dbReference>
<evidence type="ECO:0000313" key="5">
    <source>
        <dbReference type="EMBL" id="TXE81670.1"/>
    </source>
</evidence>
<dbReference type="EC" id="3.1.3.18" evidence="4"/>
<organism evidence="5 6">
    <name type="scientific">Campylobacter peloridis</name>
    <dbReference type="NCBI Taxonomy" id="488546"/>
    <lineage>
        <taxon>Bacteria</taxon>
        <taxon>Pseudomonadati</taxon>
        <taxon>Campylobacterota</taxon>
        <taxon>Epsilonproteobacteria</taxon>
        <taxon>Campylobacterales</taxon>
        <taxon>Campylobacteraceae</taxon>
        <taxon>Campylobacter</taxon>
    </lineage>
</organism>
<dbReference type="InterPro" id="IPR023214">
    <property type="entry name" value="HAD_sf"/>
</dbReference>
<evidence type="ECO:0000256" key="4">
    <source>
        <dbReference type="ARBA" id="ARBA00013078"/>
    </source>
</evidence>
<keyword evidence="5" id="KW-0378">Hydrolase</keyword>
<gene>
    <name evidence="5" type="ORF">FPD46_05115</name>
</gene>
<dbReference type="GO" id="GO:0006281">
    <property type="term" value="P:DNA repair"/>
    <property type="evidence" value="ECO:0007669"/>
    <property type="project" value="TreeGrafter"/>
</dbReference>
<dbReference type="Gene3D" id="1.10.150.240">
    <property type="entry name" value="Putative phosphatase, domain 2"/>
    <property type="match status" value="1"/>
</dbReference>
<dbReference type="Gene3D" id="3.40.50.1000">
    <property type="entry name" value="HAD superfamily/HAD-like"/>
    <property type="match status" value="1"/>
</dbReference>
<comment type="caution">
    <text evidence="5">The sequence shown here is derived from an EMBL/GenBank/DDBJ whole genome shotgun (WGS) entry which is preliminary data.</text>
</comment>
<dbReference type="PANTHER" id="PTHR43434">
    <property type="entry name" value="PHOSPHOGLYCOLATE PHOSPHATASE"/>
    <property type="match status" value="1"/>
</dbReference>
<evidence type="ECO:0000256" key="3">
    <source>
        <dbReference type="ARBA" id="ARBA00006171"/>
    </source>
</evidence>
<dbReference type="InterPro" id="IPR023198">
    <property type="entry name" value="PGP-like_dom2"/>
</dbReference>
<reference evidence="5 6" key="1">
    <citation type="submission" date="2019-07" db="EMBL/GenBank/DDBJ databases">
        <title>Rapid identification of Enteric Bacteria from Whole Genome Sequences (WGS) using Average Nucleotide Identity (ANI).</title>
        <authorList>
            <person name="Lane C."/>
        </authorList>
    </citation>
    <scope>NUCLEOTIDE SEQUENCE [LARGE SCALE GENOMIC DNA]</scope>
    <source>
        <strain evidence="5 6">2016D-0250</strain>
    </source>
</reference>
<evidence type="ECO:0000256" key="1">
    <source>
        <dbReference type="ARBA" id="ARBA00000830"/>
    </source>
</evidence>
<proteinExistence type="inferred from homology"/>
<dbReference type="SFLD" id="SFLDG01129">
    <property type="entry name" value="C1.5:_HAD__Beta-PGM__Phosphata"/>
    <property type="match status" value="1"/>
</dbReference>
<dbReference type="NCBIfam" id="TIGR01549">
    <property type="entry name" value="HAD-SF-IA-v1"/>
    <property type="match status" value="1"/>
</dbReference>
<comment type="pathway">
    <text evidence="2">Organic acid metabolism; glycolate biosynthesis; glycolate from 2-phosphoglycolate: step 1/1.</text>
</comment>
<protein>
    <recommendedName>
        <fullName evidence="4">phosphoglycolate phosphatase</fullName>
        <ecNumber evidence="4">3.1.3.18</ecNumber>
    </recommendedName>
</protein>
<accession>A0A5C7DX59</accession>
<dbReference type="Proteomes" id="UP000321310">
    <property type="component" value="Unassembled WGS sequence"/>
</dbReference>
<dbReference type="Pfam" id="PF13419">
    <property type="entry name" value="HAD_2"/>
    <property type="match status" value="1"/>
</dbReference>
<dbReference type="PANTHER" id="PTHR43434:SF1">
    <property type="entry name" value="PHOSPHOGLYCOLATE PHOSPHATASE"/>
    <property type="match status" value="1"/>
</dbReference>
<sequence length="208" mass="23706">MINIIFDMDGTLIDSANAIVCAVNEIRADLNLEPLKREFILNTINTPGQNYAKIFYGVDTYSHTSFKEGYEKYFIKHYDQSVVLFDGVLDVLEFCKENGCYMAIATNAPQESLVPILKKQNILSYFDKILGVSYGIEAKPNPMMLNLIANEAKYNKSIFIGDSLKDRLCAKNANIDYIHISWHKEIKELDEANDKITLIEKIQTYIKG</sequence>
<name>A0A5C7DX59_9BACT</name>
<dbReference type="GO" id="GO:0008967">
    <property type="term" value="F:phosphoglycolate phosphatase activity"/>
    <property type="evidence" value="ECO:0007669"/>
    <property type="project" value="UniProtKB-EC"/>
</dbReference>
<dbReference type="GO" id="GO:0005829">
    <property type="term" value="C:cytosol"/>
    <property type="evidence" value="ECO:0007669"/>
    <property type="project" value="TreeGrafter"/>
</dbReference>
<dbReference type="RefSeq" id="WP_147575613.1">
    <property type="nucleotide sequence ID" value="NZ_VOWB01000047.1"/>
</dbReference>
<dbReference type="InterPro" id="IPR050155">
    <property type="entry name" value="HAD-like_hydrolase_sf"/>
</dbReference>
<dbReference type="SUPFAM" id="SSF56784">
    <property type="entry name" value="HAD-like"/>
    <property type="match status" value="1"/>
</dbReference>
<dbReference type="EMBL" id="VOWB01000047">
    <property type="protein sequence ID" value="TXE81670.1"/>
    <property type="molecule type" value="Genomic_DNA"/>
</dbReference>
<evidence type="ECO:0000313" key="6">
    <source>
        <dbReference type="Proteomes" id="UP000321310"/>
    </source>
</evidence>
<evidence type="ECO:0000256" key="2">
    <source>
        <dbReference type="ARBA" id="ARBA00004818"/>
    </source>
</evidence>
<dbReference type="InterPro" id="IPR041492">
    <property type="entry name" value="HAD_2"/>
</dbReference>
<comment type="similarity">
    <text evidence="3">Belongs to the HAD-like hydrolase superfamily. CbbY/CbbZ/Gph/YieH family.</text>
</comment>
<dbReference type="AlphaFoldDB" id="A0A5C7DX59"/>